<keyword evidence="6" id="KW-1185">Reference proteome</keyword>
<dbReference type="PROSITE" id="PS50198">
    <property type="entry name" value="PPIC_PPIASE_2"/>
    <property type="match status" value="2"/>
</dbReference>
<accession>A0ABW8YWX3</accession>
<dbReference type="PANTHER" id="PTHR47637">
    <property type="entry name" value="CHAPERONE SURA"/>
    <property type="match status" value="1"/>
</dbReference>
<dbReference type="SUPFAM" id="SSF109998">
    <property type="entry name" value="Triger factor/SurA peptide-binding domain-like"/>
    <property type="match status" value="1"/>
</dbReference>
<dbReference type="InterPro" id="IPR050280">
    <property type="entry name" value="OMP_Chaperone_SurA"/>
</dbReference>
<dbReference type="InterPro" id="IPR046357">
    <property type="entry name" value="PPIase_dom_sf"/>
</dbReference>
<evidence type="ECO:0000256" key="1">
    <source>
        <dbReference type="ARBA" id="ARBA00022729"/>
    </source>
</evidence>
<dbReference type="PANTHER" id="PTHR47637:SF1">
    <property type="entry name" value="CHAPERONE SURA"/>
    <property type="match status" value="1"/>
</dbReference>
<proteinExistence type="predicted"/>
<evidence type="ECO:0000256" key="3">
    <source>
        <dbReference type="SAM" id="SignalP"/>
    </source>
</evidence>
<dbReference type="InterPro" id="IPR027304">
    <property type="entry name" value="Trigger_fact/SurA_dom_sf"/>
</dbReference>
<dbReference type="Pfam" id="PF00639">
    <property type="entry name" value="Rotamase"/>
    <property type="match status" value="2"/>
</dbReference>
<dbReference type="EC" id="5.2.1.8" evidence="5"/>
<keyword evidence="2" id="KW-0697">Rotamase</keyword>
<dbReference type="InterPro" id="IPR000297">
    <property type="entry name" value="PPIase_PpiC"/>
</dbReference>
<evidence type="ECO:0000313" key="6">
    <source>
        <dbReference type="Proteomes" id="UP001629156"/>
    </source>
</evidence>
<dbReference type="RefSeq" id="WP_408085068.1">
    <property type="nucleotide sequence ID" value="NZ_JBELPZ010000009.1"/>
</dbReference>
<dbReference type="SUPFAM" id="SSF54534">
    <property type="entry name" value="FKBP-like"/>
    <property type="match status" value="2"/>
</dbReference>
<name>A0ABW8YWX3_9FLAO</name>
<dbReference type="Proteomes" id="UP001629156">
    <property type="component" value="Unassembled WGS sequence"/>
</dbReference>
<comment type="caution">
    <text evidence="5">The sequence shown here is derived from an EMBL/GenBank/DDBJ whole genome shotgun (WGS) entry which is preliminary data.</text>
</comment>
<reference evidence="5 6" key="1">
    <citation type="submission" date="2024-06" db="EMBL/GenBank/DDBJ databases">
        <authorList>
            <person name="Kaempfer P."/>
            <person name="Viver T."/>
        </authorList>
    </citation>
    <scope>NUCLEOTIDE SEQUENCE [LARGE SCALE GENOMIC DNA]</scope>
    <source>
        <strain evidence="5 6">ST-119</strain>
    </source>
</reference>
<protein>
    <submittedName>
        <fullName evidence="5">Peptidylprolyl isomerase</fullName>
        <ecNumber evidence="5">5.2.1.8</ecNumber>
    </submittedName>
</protein>
<evidence type="ECO:0000256" key="2">
    <source>
        <dbReference type="PROSITE-ProRule" id="PRU00278"/>
    </source>
</evidence>
<dbReference type="EMBL" id="JBELPZ010000009">
    <property type="protein sequence ID" value="MFL9844814.1"/>
    <property type="molecule type" value="Genomic_DNA"/>
</dbReference>
<dbReference type="Gene3D" id="3.10.50.40">
    <property type="match status" value="2"/>
</dbReference>
<gene>
    <name evidence="5" type="ORF">ABS766_10335</name>
</gene>
<feature type="domain" description="PpiC" evidence="4">
    <location>
        <begin position="298"/>
        <end position="393"/>
    </location>
</feature>
<feature type="chain" id="PRO_5046481609" evidence="3">
    <location>
        <begin position="25"/>
        <end position="470"/>
    </location>
</feature>
<dbReference type="Gene3D" id="1.10.4030.10">
    <property type="entry name" value="Porin chaperone SurA, peptide-binding domain"/>
    <property type="match status" value="1"/>
</dbReference>
<feature type="signal peptide" evidence="3">
    <location>
        <begin position="1"/>
        <end position="24"/>
    </location>
</feature>
<keyword evidence="2 5" id="KW-0413">Isomerase</keyword>
<sequence length="470" mass="53965">MRSISNRIFLLACVWLLGFQAAKAQEIISESVQDTVKPAPVNQPGRTKIDGVVAVVGDFIVLDSDIDLTFRELQAQNVPIQGITRCEILGKLMEDKLYAHQAIQDSIIVSDDEVNETMNRQIDYFVENLGTPEKMVEYFKKKDLETFKTDLFELIKNQKLTEQMQKKVVDEVEITPEEVRQFFAKFKEDERPVFGAEMEVAQIVIKPEIPQEEKQKVIDRLNQIKKDVEGGSSFYSKAVLYSEDPGSRSSGGFYKITRKTPFVKEFKDAAFSLDEGEISEPIETEFGYHLIYVEKIRGQELDVRHILMKPKTTPEALQKAKEKIEAIRKKIISGEITFADAARSESDEKETRNSGGLLMNPRTLETRFELTKMDPSVYNYVSSLKEGEITPPILDEDPRSVSSYKIMTVAHRYDDHKADYANDYTKIKELALQEKQKETIKKWSANKIKETFIKVSKDYQDCDFANNWVK</sequence>
<dbReference type="GO" id="GO:0003755">
    <property type="term" value="F:peptidyl-prolyl cis-trans isomerase activity"/>
    <property type="evidence" value="ECO:0007669"/>
    <property type="project" value="UniProtKB-EC"/>
</dbReference>
<evidence type="ECO:0000259" key="4">
    <source>
        <dbReference type="PROSITE" id="PS50198"/>
    </source>
</evidence>
<keyword evidence="1 3" id="KW-0732">Signal</keyword>
<evidence type="ECO:0000313" key="5">
    <source>
        <dbReference type="EMBL" id="MFL9844814.1"/>
    </source>
</evidence>
<organism evidence="5 6">
    <name type="scientific">Flavobacterium rhizosphaerae</name>
    <dbReference type="NCBI Taxonomy" id="3163298"/>
    <lineage>
        <taxon>Bacteria</taxon>
        <taxon>Pseudomonadati</taxon>
        <taxon>Bacteroidota</taxon>
        <taxon>Flavobacteriia</taxon>
        <taxon>Flavobacteriales</taxon>
        <taxon>Flavobacteriaceae</taxon>
        <taxon>Flavobacterium</taxon>
    </lineage>
</organism>
<feature type="domain" description="PpiC" evidence="4">
    <location>
        <begin position="195"/>
        <end position="295"/>
    </location>
</feature>